<dbReference type="PANTHER" id="PTHR10628">
    <property type="entry name" value="SIALIDASE"/>
    <property type="match status" value="1"/>
</dbReference>
<evidence type="ECO:0000256" key="1">
    <source>
        <dbReference type="ARBA" id="ARBA00000427"/>
    </source>
</evidence>
<comment type="similarity">
    <text evidence="2">Belongs to the glycosyl hydrolase 33 family.</text>
</comment>
<dbReference type="InterPro" id="IPR026856">
    <property type="entry name" value="Sialidase_fam"/>
</dbReference>
<dbReference type="Pfam" id="PF13088">
    <property type="entry name" value="BNR_2"/>
    <property type="match status" value="1"/>
</dbReference>
<evidence type="ECO:0000313" key="5">
    <source>
        <dbReference type="EMBL" id="OKL47866.1"/>
    </source>
</evidence>
<evidence type="ECO:0000259" key="4">
    <source>
        <dbReference type="Pfam" id="PF13088"/>
    </source>
</evidence>
<comment type="catalytic activity">
    <reaction evidence="1">
        <text>Hydrolysis of alpha-(2-&gt;3)-, alpha-(2-&gt;6)-, alpha-(2-&gt;8)- glycosidic linkages of terminal sialic acid residues in oligosaccharides, glycoproteins, glycolipids, colominic acid and synthetic substrates.</text>
        <dbReference type="EC" id="3.2.1.18"/>
    </reaction>
</comment>
<evidence type="ECO:0000256" key="2">
    <source>
        <dbReference type="ARBA" id="ARBA00009348"/>
    </source>
</evidence>
<organism evidence="5 6">
    <name type="scientific">Boudabousia liubingyangii</name>
    <dbReference type="NCBI Taxonomy" id="1921764"/>
    <lineage>
        <taxon>Bacteria</taxon>
        <taxon>Bacillati</taxon>
        <taxon>Actinomycetota</taxon>
        <taxon>Actinomycetes</taxon>
        <taxon>Actinomycetales</taxon>
        <taxon>Actinomycetaceae</taxon>
        <taxon>Boudabousia</taxon>
    </lineage>
</organism>
<evidence type="ECO:0000256" key="3">
    <source>
        <dbReference type="ARBA" id="ARBA00012733"/>
    </source>
</evidence>
<comment type="caution">
    <text evidence="5">The sequence shown here is derived from an EMBL/GenBank/DDBJ whole genome shotgun (WGS) entry which is preliminary data.</text>
</comment>
<dbReference type="RefSeq" id="WP_180372220.1">
    <property type="nucleotide sequence ID" value="NZ_MQSV01000003.1"/>
</dbReference>
<name>A0A1Q5PLE4_9ACTO</name>
<dbReference type="SUPFAM" id="SSF50939">
    <property type="entry name" value="Sialidases"/>
    <property type="match status" value="1"/>
</dbReference>
<keyword evidence="6" id="KW-1185">Reference proteome</keyword>
<dbReference type="GO" id="GO:0005737">
    <property type="term" value="C:cytoplasm"/>
    <property type="evidence" value="ECO:0007669"/>
    <property type="project" value="TreeGrafter"/>
</dbReference>
<dbReference type="InterPro" id="IPR011040">
    <property type="entry name" value="Sialidase"/>
</dbReference>
<dbReference type="Proteomes" id="UP000186785">
    <property type="component" value="Unassembled WGS sequence"/>
</dbReference>
<dbReference type="CDD" id="cd15482">
    <property type="entry name" value="Sialidase_non-viral"/>
    <property type="match status" value="1"/>
</dbReference>
<protein>
    <recommendedName>
        <fullName evidence="3">exo-alpha-sialidase</fullName>
        <ecNumber evidence="3">3.2.1.18</ecNumber>
    </recommendedName>
</protein>
<proteinExistence type="inferred from homology"/>
<dbReference type="STRING" id="1921764.BSR28_06595"/>
<dbReference type="AlphaFoldDB" id="A0A1Q5PLE4"/>
<dbReference type="GO" id="GO:0006689">
    <property type="term" value="P:ganglioside catabolic process"/>
    <property type="evidence" value="ECO:0007669"/>
    <property type="project" value="TreeGrafter"/>
</dbReference>
<dbReference type="PANTHER" id="PTHR10628:SF30">
    <property type="entry name" value="EXO-ALPHA-SIALIDASE"/>
    <property type="match status" value="1"/>
</dbReference>
<dbReference type="GO" id="GO:0009313">
    <property type="term" value="P:oligosaccharide catabolic process"/>
    <property type="evidence" value="ECO:0007669"/>
    <property type="project" value="TreeGrafter"/>
</dbReference>
<accession>A0A1Q5PLE4</accession>
<reference evidence="5 6" key="1">
    <citation type="submission" date="2016-11" db="EMBL/GenBank/DDBJ databases">
        <title>Actinomyces gypaetusis sp. nov. isolated from the vulture Gypaetus barbatus in Qinghai Tibet Plateau China.</title>
        <authorList>
            <person name="Meng X."/>
        </authorList>
    </citation>
    <scope>NUCLEOTIDE SEQUENCE [LARGE SCALE GENOMIC DNA]</scope>
    <source>
        <strain evidence="5 6">VUL4_2</strain>
    </source>
</reference>
<dbReference type="EC" id="3.2.1.18" evidence="3"/>
<dbReference type="InterPro" id="IPR036278">
    <property type="entry name" value="Sialidase_sf"/>
</dbReference>
<feature type="domain" description="Sialidase" evidence="4">
    <location>
        <begin position="41"/>
        <end position="360"/>
    </location>
</feature>
<evidence type="ECO:0000313" key="6">
    <source>
        <dbReference type="Proteomes" id="UP000186785"/>
    </source>
</evidence>
<dbReference type="EMBL" id="MQSV01000003">
    <property type="protein sequence ID" value="OKL47866.1"/>
    <property type="molecule type" value="Genomic_DNA"/>
</dbReference>
<gene>
    <name evidence="5" type="ORF">BSR29_05085</name>
</gene>
<dbReference type="GO" id="GO:0016020">
    <property type="term" value="C:membrane"/>
    <property type="evidence" value="ECO:0007669"/>
    <property type="project" value="TreeGrafter"/>
</dbReference>
<dbReference type="GO" id="GO:0004308">
    <property type="term" value="F:exo-alpha-sialidase activity"/>
    <property type="evidence" value="ECO:0007669"/>
    <property type="project" value="UniProtKB-EC"/>
</dbReference>
<dbReference type="Gene3D" id="2.120.10.10">
    <property type="match status" value="1"/>
</dbReference>
<sequence>MPDQTAARRIAEKQVIAAEGDLGYNCHRIPAMVRTPKHGWLLAAWDGRPFDRSDVPQPNSILLRTSKDQGNTWEAARVLHQGVREPEEQKVGYSDPSMIVDEQAGKIFIISVLCYDAGFFQSVPGDETTDDPQRQILHTIVVESEDDGETWSEPRKITSAVTKERSWKSRFATSGQGIQLRYGKHRGRLLTQFVVDVEGSGFHAYSVYSDDHGQTWQAGNLSEVGADENKVVELSDGRLLMNSRTARLDAGRLFAYSEDGGETWSNWEVRTDLIDPGNNAGFVRAYPLAPQGSAAAKVLLFSNAKMTRINDPIENTPWSTRRHNGHVRVSLDDGQTWDEGVQFHPGGMAYSTLTVVDEGLWGVFFEADEYQSMQFLLIDEGWLGLERPEVK</sequence>